<evidence type="ECO:0000256" key="1">
    <source>
        <dbReference type="ARBA" id="ARBA00022884"/>
    </source>
</evidence>
<dbReference type="InterPro" id="IPR036388">
    <property type="entry name" value="WH-like_DNA-bd_sf"/>
</dbReference>
<keyword evidence="1 2" id="KW-0694">RNA-binding</keyword>
<proteinExistence type="predicted"/>
<dbReference type="CDD" id="cd07323">
    <property type="entry name" value="LAM"/>
    <property type="match status" value="1"/>
</dbReference>
<gene>
    <name evidence="4" type="ORF">CLF_102851</name>
</gene>
<evidence type="ECO:0000313" key="4">
    <source>
        <dbReference type="EMBL" id="GAA49320.1"/>
    </source>
</evidence>
<dbReference type="InterPro" id="IPR006630">
    <property type="entry name" value="La_HTH"/>
</dbReference>
<reference evidence="4" key="1">
    <citation type="journal article" date="2011" name="Genome Biol.">
        <title>The draft genome of the carcinogenic human liver fluke Clonorchis sinensis.</title>
        <authorList>
            <person name="Wang X."/>
            <person name="Chen W."/>
            <person name="Huang Y."/>
            <person name="Sun J."/>
            <person name="Men J."/>
            <person name="Liu H."/>
            <person name="Luo F."/>
            <person name="Guo L."/>
            <person name="Lv X."/>
            <person name="Deng C."/>
            <person name="Zhou C."/>
            <person name="Fan Y."/>
            <person name="Li X."/>
            <person name="Huang L."/>
            <person name="Hu Y."/>
            <person name="Liang C."/>
            <person name="Hu X."/>
            <person name="Xu J."/>
            <person name="Yu X."/>
        </authorList>
    </citation>
    <scope>NUCLEOTIDE SEQUENCE [LARGE SCALE GENOMIC DNA]</scope>
    <source>
        <strain evidence="4">Henan</strain>
    </source>
</reference>
<keyword evidence="5" id="KW-1185">Reference proteome</keyword>
<evidence type="ECO:0000259" key="3">
    <source>
        <dbReference type="PROSITE" id="PS50961"/>
    </source>
</evidence>
<dbReference type="SMART" id="SM00715">
    <property type="entry name" value="LA"/>
    <property type="match status" value="1"/>
</dbReference>
<dbReference type="PANTHER" id="PTHR22792:SF140">
    <property type="entry name" value="ACHILLES, ISOFORM A"/>
    <property type="match status" value="1"/>
</dbReference>
<dbReference type="Gene3D" id="1.10.10.10">
    <property type="entry name" value="Winged helix-like DNA-binding domain superfamily/Winged helix DNA-binding domain"/>
    <property type="match status" value="1"/>
</dbReference>
<dbReference type="InterPro" id="IPR045180">
    <property type="entry name" value="La_dom_prot"/>
</dbReference>
<protein>
    <submittedName>
        <fullName evidence="4">La protein homolog</fullName>
    </submittedName>
</protein>
<accession>G7Y8N5</accession>
<dbReference type="GO" id="GO:0003729">
    <property type="term" value="F:mRNA binding"/>
    <property type="evidence" value="ECO:0007669"/>
    <property type="project" value="TreeGrafter"/>
</dbReference>
<dbReference type="InterPro" id="IPR036390">
    <property type="entry name" value="WH_DNA-bd_sf"/>
</dbReference>
<dbReference type="Proteomes" id="UP000008909">
    <property type="component" value="Unassembled WGS sequence"/>
</dbReference>
<name>G7Y8N5_CLOSI</name>
<reference key="2">
    <citation type="submission" date="2011-10" db="EMBL/GenBank/DDBJ databases">
        <title>The genome and transcriptome sequence of Clonorchis sinensis provide insights into the carcinogenic liver fluke.</title>
        <authorList>
            <person name="Wang X."/>
            <person name="Huang Y."/>
            <person name="Chen W."/>
            <person name="Liu H."/>
            <person name="Guo L."/>
            <person name="Chen Y."/>
            <person name="Luo F."/>
            <person name="Zhou W."/>
            <person name="Sun J."/>
            <person name="Mao Q."/>
            <person name="Liang P."/>
            <person name="Zhou C."/>
            <person name="Tian Y."/>
            <person name="Men J."/>
            <person name="Lv X."/>
            <person name="Huang L."/>
            <person name="Zhou J."/>
            <person name="Hu Y."/>
            <person name="Li R."/>
            <person name="Zhang F."/>
            <person name="Lei H."/>
            <person name="Li X."/>
            <person name="Hu X."/>
            <person name="Liang C."/>
            <person name="Xu J."/>
            <person name="Wu Z."/>
            <person name="Yu X."/>
        </authorList>
    </citation>
    <scope>NUCLEOTIDE SEQUENCE</scope>
    <source>
        <strain>Henan</strain>
    </source>
</reference>
<evidence type="ECO:0000313" key="5">
    <source>
        <dbReference type="Proteomes" id="UP000008909"/>
    </source>
</evidence>
<dbReference type="PANTHER" id="PTHR22792">
    <property type="entry name" value="LUPUS LA PROTEIN-RELATED"/>
    <property type="match status" value="1"/>
</dbReference>
<dbReference type="SUPFAM" id="SSF46785">
    <property type="entry name" value="Winged helix' DNA-binding domain"/>
    <property type="match status" value="1"/>
</dbReference>
<dbReference type="GO" id="GO:0005634">
    <property type="term" value="C:nucleus"/>
    <property type="evidence" value="ECO:0007669"/>
    <property type="project" value="TreeGrafter"/>
</dbReference>
<dbReference type="Pfam" id="PF05383">
    <property type="entry name" value="La"/>
    <property type="match status" value="1"/>
</dbReference>
<dbReference type="EMBL" id="DF142949">
    <property type="protein sequence ID" value="GAA49320.1"/>
    <property type="molecule type" value="Genomic_DNA"/>
</dbReference>
<dbReference type="AlphaFoldDB" id="G7Y8N5"/>
<organism evidence="4 5">
    <name type="scientific">Clonorchis sinensis</name>
    <name type="common">Chinese liver fluke</name>
    <dbReference type="NCBI Taxonomy" id="79923"/>
    <lineage>
        <taxon>Eukaryota</taxon>
        <taxon>Metazoa</taxon>
        <taxon>Spiralia</taxon>
        <taxon>Lophotrochozoa</taxon>
        <taxon>Platyhelminthes</taxon>
        <taxon>Trematoda</taxon>
        <taxon>Digenea</taxon>
        <taxon>Opisthorchiida</taxon>
        <taxon>Opisthorchiata</taxon>
        <taxon>Opisthorchiidae</taxon>
        <taxon>Clonorchis</taxon>
    </lineage>
</organism>
<dbReference type="PROSITE" id="PS50961">
    <property type="entry name" value="HTH_LA"/>
    <property type="match status" value="1"/>
</dbReference>
<sequence length="129" mass="15275">MDDEWPELKKLDSKNAKYRKNPQNCDCRAEDCGACLAERLSRIRYQVEYYFGDKNFIRDRYLQEQITTDRYVPLSVILEFPRMKQLGATPDLVIQSYGKDYMGILLDCRNLEVLRRFRLRTSGEHRGVG</sequence>
<feature type="domain" description="HTH La-type RNA-binding" evidence="3">
    <location>
        <begin position="33"/>
        <end position="124"/>
    </location>
</feature>
<evidence type="ECO:0000256" key="2">
    <source>
        <dbReference type="PROSITE-ProRule" id="PRU00332"/>
    </source>
</evidence>